<name>A0ABN1GUM1_9CAUL</name>
<keyword evidence="2" id="KW-1185">Reference proteome</keyword>
<evidence type="ECO:0000313" key="1">
    <source>
        <dbReference type="EMBL" id="GAA0620107.1"/>
    </source>
</evidence>
<proteinExistence type="predicted"/>
<comment type="caution">
    <text evidence="1">The sequence shown here is derived from an EMBL/GenBank/DDBJ whole genome shotgun (WGS) entry which is preliminary data.</text>
</comment>
<accession>A0ABN1GUM1</accession>
<reference evidence="1 2" key="1">
    <citation type="journal article" date="2019" name="Int. J. Syst. Evol. Microbiol.">
        <title>The Global Catalogue of Microorganisms (GCM) 10K type strain sequencing project: providing services to taxonomists for standard genome sequencing and annotation.</title>
        <authorList>
            <consortium name="The Broad Institute Genomics Platform"/>
            <consortium name="The Broad Institute Genome Sequencing Center for Infectious Disease"/>
            <person name="Wu L."/>
            <person name="Ma J."/>
        </authorList>
    </citation>
    <scope>NUCLEOTIDE SEQUENCE [LARGE SCALE GENOMIC DNA]</scope>
    <source>
        <strain evidence="1 2">JCM 12928</strain>
    </source>
</reference>
<gene>
    <name evidence="1" type="ORF">GCM10009422_14680</name>
</gene>
<dbReference type="EMBL" id="BAAAGA010000002">
    <property type="protein sequence ID" value="GAA0620107.1"/>
    <property type="molecule type" value="Genomic_DNA"/>
</dbReference>
<evidence type="ECO:0008006" key="3">
    <source>
        <dbReference type="Google" id="ProtNLM"/>
    </source>
</evidence>
<dbReference type="Proteomes" id="UP001501352">
    <property type="component" value="Unassembled WGS sequence"/>
</dbReference>
<protein>
    <recommendedName>
        <fullName evidence="3">Phage tail protein</fullName>
    </recommendedName>
</protein>
<organism evidence="1 2">
    <name type="scientific">Brevundimonas kwangchunensis</name>
    <dbReference type="NCBI Taxonomy" id="322163"/>
    <lineage>
        <taxon>Bacteria</taxon>
        <taxon>Pseudomonadati</taxon>
        <taxon>Pseudomonadota</taxon>
        <taxon>Alphaproteobacteria</taxon>
        <taxon>Caulobacterales</taxon>
        <taxon>Caulobacteraceae</taxon>
        <taxon>Brevundimonas</taxon>
    </lineage>
</organism>
<evidence type="ECO:0000313" key="2">
    <source>
        <dbReference type="Proteomes" id="UP001501352"/>
    </source>
</evidence>
<sequence>MDMIASLVLSDLLFQEVVVGAVEARAASPWAETFTASCGDNRLELRRVMRPEGRAPEVLLNGAAPRGDVDALADELGGVGAAYRFSFQCQPGDDAILLRWVRGLADGTGSVAFRSGSATFDDGAVTAVRSEAGDANSFWYR</sequence>